<keyword evidence="2" id="KW-1185">Reference proteome</keyword>
<proteinExistence type="predicted"/>
<sequence>MAIMEVGCCTFGGAADCGGSDWYVAMEPDGVTPKPHLVRDESEQVRYLDELITVFGDEGVDCLLVRLRRLRHSPPSVRTVPTGLGFLVVFWCPPSHGLGYAHTFVRRTLVHTIVTDRTLLP</sequence>
<comment type="caution">
    <text evidence="1">The sequence shown here is derived from an EMBL/GenBank/DDBJ whole genome shotgun (WGS) entry which is preliminary data.</text>
</comment>
<evidence type="ECO:0000313" key="1">
    <source>
        <dbReference type="EMBL" id="MFI2161696.1"/>
    </source>
</evidence>
<name>A0ABW7VJY5_STROI</name>
<accession>A0ABW7VJY5</accession>
<dbReference type="EMBL" id="JBIRWM010000028">
    <property type="protein sequence ID" value="MFI2161696.1"/>
    <property type="molecule type" value="Genomic_DNA"/>
</dbReference>
<evidence type="ECO:0000313" key="2">
    <source>
        <dbReference type="Proteomes" id="UP001611397"/>
    </source>
</evidence>
<gene>
    <name evidence="1" type="ORF">ACH49L_39610</name>
</gene>
<dbReference type="Proteomes" id="UP001611397">
    <property type="component" value="Unassembled WGS sequence"/>
</dbReference>
<organism evidence="1 2">
    <name type="scientific">Streptomyces olivaceoviridis</name>
    <name type="common">Streptomyces corchorusii</name>
    <dbReference type="NCBI Taxonomy" id="1921"/>
    <lineage>
        <taxon>Bacteria</taxon>
        <taxon>Bacillati</taxon>
        <taxon>Actinomycetota</taxon>
        <taxon>Actinomycetes</taxon>
        <taxon>Kitasatosporales</taxon>
        <taxon>Streptomycetaceae</taxon>
        <taxon>Streptomyces</taxon>
    </lineage>
</organism>
<dbReference type="RefSeq" id="WP_398781364.1">
    <property type="nucleotide sequence ID" value="NZ_JBIRUT010000022.1"/>
</dbReference>
<protein>
    <submittedName>
        <fullName evidence="1">Uncharacterized protein</fullName>
    </submittedName>
</protein>
<reference evidence="1 2" key="1">
    <citation type="submission" date="2024-10" db="EMBL/GenBank/DDBJ databases">
        <title>The Natural Products Discovery Center: Release of the First 8490 Sequenced Strains for Exploring Actinobacteria Biosynthetic Diversity.</title>
        <authorList>
            <person name="Kalkreuter E."/>
            <person name="Kautsar S.A."/>
            <person name="Yang D."/>
            <person name="Bader C.D."/>
            <person name="Teijaro C.N."/>
            <person name="Fluegel L."/>
            <person name="Davis C.M."/>
            <person name="Simpson J.R."/>
            <person name="Lauterbach L."/>
            <person name="Steele A.D."/>
            <person name="Gui C."/>
            <person name="Meng S."/>
            <person name="Li G."/>
            <person name="Viehrig K."/>
            <person name="Ye F."/>
            <person name="Su P."/>
            <person name="Kiefer A.F."/>
            <person name="Nichols A."/>
            <person name="Cepeda A.J."/>
            <person name="Yan W."/>
            <person name="Fan B."/>
            <person name="Jiang Y."/>
            <person name="Adhikari A."/>
            <person name="Zheng C.-J."/>
            <person name="Schuster L."/>
            <person name="Cowan T.M."/>
            <person name="Smanski M.J."/>
            <person name="Chevrette M.G."/>
            <person name="De Carvalho L.P.S."/>
            <person name="Shen B."/>
        </authorList>
    </citation>
    <scope>NUCLEOTIDE SEQUENCE [LARGE SCALE GENOMIC DNA]</scope>
    <source>
        <strain evidence="1 2">NPDC020295</strain>
    </source>
</reference>